<proteinExistence type="predicted"/>
<evidence type="ECO:0000313" key="3">
    <source>
        <dbReference type="Proteomes" id="UP000198661"/>
    </source>
</evidence>
<feature type="transmembrane region" description="Helical" evidence="1">
    <location>
        <begin position="60"/>
        <end position="81"/>
    </location>
</feature>
<protein>
    <submittedName>
        <fullName evidence="2">ABC-2 family transporter protein</fullName>
    </submittedName>
</protein>
<keyword evidence="1" id="KW-1133">Transmembrane helix</keyword>
<feature type="transmembrane region" description="Helical" evidence="1">
    <location>
        <begin position="145"/>
        <end position="166"/>
    </location>
</feature>
<dbReference type="OrthoDB" id="9815855at2"/>
<dbReference type="GO" id="GO:0005886">
    <property type="term" value="C:plasma membrane"/>
    <property type="evidence" value="ECO:0007669"/>
    <property type="project" value="UniProtKB-SubCell"/>
</dbReference>
<keyword evidence="1" id="KW-0812">Transmembrane</keyword>
<feature type="transmembrane region" description="Helical" evidence="1">
    <location>
        <begin position="28"/>
        <end position="48"/>
    </location>
</feature>
<dbReference type="EMBL" id="FOOK01000006">
    <property type="protein sequence ID" value="SFF82726.1"/>
    <property type="molecule type" value="Genomic_DNA"/>
</dbReference>
<dbReference type="Proteomes" id="UP000198661">
    <property type="component" value="Unassembled WGS sequence"/>
</dbReference>
<dbReference type="RefSeq" id="WP_092036446.1">
    <property type="nucleotide sequence ID" value="NZ_FOOK01000006.1"/>
</dbReference>
<dbReference type="GO" id="GO:0140359">
    <property type="term" value="F:ABC-type transporter activity"/>
    <property type="evidence" value="ECO:0007669"/>
    <property type="project" value="InterPro"/>
</dbReference>
<dbReference type="PANTHER" id="PTHR43471">
    <property type="entry name" value="ABC TRANSPORTER PERMEASE"/>
    <property type="match status" value="1"/>
</dbReference>
<feature type="transmembrane region" description="Helical" evidence="1">
    <location>
        <begin position="249"/>
        <end position="271"/>
    </location>
</feature>
<evidence type="ECO:0000313" key="2">
    <source>
        <dbReference type="EMBL" id="SFF82726.1"/>
    </source>
</evidence>
<evidence type="ECO:0000256" key="1">
    <source>
        <dbReference type="SAM" id="Phobius"/>
    </source>
</evidence>
<keyword evidence="3" id="KW-1185">Reference proteome</keyword>
<feature type="transmembrane region" description="Helical" evidence="1">
    <location>
        <begin position="117"/>
        <end position="139"/>
    </location>
</feature>
<sequence>MNRWPQVWDDPVLNKEVRQRMRFSRTPWIVFLYLGIMGFLIFTYMFLMEKEQFLNSEENRFLFMGLALIHLMILAFVVPGLTAGTISGERERQTLSVLLTLPLSSSGIIFSKWLASIAFVILLIVASLPLYASVFLFGGVSPGEILYTFVHLLITVCFLGALGVFVSTQIRRTGPAMVTAYVAVAMILVGIPVLMFFIALLYDRFLWDSPHHLPLPFELLAGLHPVITQLAVFFGEHMGLGLQWRIDIYWMYVSAYALLTVGLLVAASYFLSPARWKKWSFFSSRSSLKKGPKDPG</sequence>
<keyword evidence="1" id="KW-0472">Membrane</keyword>
<gene>
    <name evidence="2" type="ORF">SAMN04488025_10634</name>
</gene>
<dbReference type="Pfam" id="PF12679">
    <property type="entry name" value="ABC2_membrane_2"/>
    <property type="match status" value="1"/>
</dbReference>
<organism evidence="2 3">
    <name type="scientific">Planifilum fulgidum</name>
    <dbReference type="NCBI Taxonomy" id="201973"/>
    <lineage>
        <taxon>Bacteria</taxon>
        <taxon>Bacillati</taxon>
        <taxon>Bacillota</taxon>
        <taxon>Bacilli</taxon>
        <taxon>Bacillales</taxon>
        <taxon>Thermoactinomycetaceae</taxon>
        <taxon>Planifilum</taxon>
    </lineage>
</organism>
<dbReference type="STRING" id="201973.SAMN04488025_10634"/>
<reference evidence="2 3" key="1">
    <citation type="submission" date="2016-10" db="EMBL/GenBank/DDBJ databases">
        <authorList>
            <person name="de Groot N.N."/>
        </authorList>
    </citation>
    <scope>NUCLEOTIDE SEQUENCE [LARGE SCALE GENOMIC DNA]</scope>
    <source>
        <strain evidence="2 3">DSM 44945</strain>
    </source>
</reference>
<accession>A0A1I2M003</accession>
<feature type="transmembrane region" description="Helical" evidence="1">
    <location>
        <begin position="178"/>
        <end position="202"/>
    </location>
</feature>
<dbReference type="PANTHER" id="PTHR43471:SF12">
    <property type="entry name" value="HYPOTHETICAL MEMBRANE PROTEIN, CONSERVED"/>
    <property type="match status" value="1"/>
</dbReference>
<name>A0A1I2M003_9BACL</name>
<dbReference type="AlphaFoldDB" id="A0A1I2M003"/>